<sequence length="327" mass="34547">MRNLLLCSTILLGLAACSAPEAADEAMDEAAENAAGTPAEDTAQADTGDDDAAGLPDTDIAVARISWTDGMPEITTPVVVTMQGLYDNQPAYDAAGGFYFTTESADGNTDIRYMDRSGSVSVITNTPGESEYSPRPSPDGRSVTYIHQPPGQVGGQAWRLMLDGSNYGPIHGYGPAGYYALSGDQTQMLLFALTDPFSLLWLDLENGIEGEITTGIGRALYSAPDGQSAYFTLQNEDGSWTIHSFSFEGNGVGEVMELPGETEDYAVFTTPAGELGWFASWDGELLFATGMDGNWRPVANLSGLGDGGVSRLAVAADADHMAIVFTE</sequence>
<organism evidence="3 4">
    <name type="scientific">Hyphobacterium lacteum</name>
    <dbReference type="NCBI Taxonomy" id="3116575"/>
    <lineage>
        <taxon>Bacteria</taxon>
        <taxon>Pseudomonadati</taxon>
        <taxon>Pseudomonadota</taxon>
        <taxon>Alphaproteobacteria</taxon>
        <taxon>Maricaulales</taxon>
        <taxon>Maricaulaceae</taxon>
        <taxon>Hyphobacterium</taxon>
    </lineage>
</organism>
<comment type="caution">
    <text evidence="3">The sequence shown here is derived from an EMBL/GenBank/DDBJ whole genome shotgun (WGS) entry which is preliminary data.</text>
</comment>
<feature type="region of interest" description="Disordered" evidence="1">
    <location>
        <begin position="26"/>
        <end position="55"/>
    </location>
</feature>
<dbReference type="Proteomes" id="UP001354971">
    <property type="component" value="Unassembled WGS sequence"/>
</dbReference>
<dbReference type="Gene3D" id="2.120.10.30">
    <property type="entry name" value="TolB, C-terminal domain"/>
    <property type="match status" value="1"/>
</dbReference>
<protein>
    <submittedName>
        <fullName evidence="3">Uncharacterized protein</fullName>
    </submittedName>
</protein>
<evidence type="ECO:0000313" key="4">
    <source>
        <dbReference type="Proteomes" id="UP001354971"/>
    </source>
</evidence>
<dbReference type="EMBL" id="JAZDRP010000002">
    <property type="protein sequence ID" value="MEE2525252.1"/>
    <property type="molecule type" value="Genomic_DNA"/>
</dbReference>
<proteinExistence type="predicted"/>
<name>A0ABU7LMZ6_9PROT</name>
<dbReference type="RefSeq" id="WP_330197917.1">
    <property type="nucleotide sequence ID" value="NZ_JAZDRP010000002.1"/>
</dbReference>
<dbReference type="InterPro" id="IPR011042">
    <property type="entry name" value="6-blade_b-propeller_TolB-like"/>
</dbReference>
<feature type="chain" id="PRO_5046984785" evidence="2">
    <location>
        <begin position="23"/>
        <end position="327"/>
    </location>
</feature>
<evidence type="ECO:0000256" key="2">
    <source>
        <dbReference type="SAM" id="SignalP"/>
    </source>
</evidence>
<reference evidence="3 4" key="1">
    <citation type="submission" date="2024-01" db="EMBL/GenBank/DDBJ databases">
        <title>Hyphobacterium bacterium isolated from marine sediment.</title>
        <authorList>
            <person name="Zhao S."/>
        </authorList>
    </citation>
    <scope>NUCLEOTIDE SEQUENCE [LARGE SCALE GENOMIC DNA]</scope>
    <source>
        <strain evidence="4">HN65</strain>
    </source>
</reference>
<feature type="compositionally biased region" description="Low complexity" evidence="1">
    <location>
        <begin position="32"/>
        <end position="46"/>
    </location>
</feature>
<keyword evidence="2" id="KW-0732">Signal</keyword>
<evidence type="ECO:0000313" key="3">
    <source>
        <dbReference type="EMBL" id="MEE2525252.1"/>
    </source>
</evidence>
<dbReference type="SUPFAM" id="SSF69304">
    <property type="entry name" value="Tricorn protease N-terminal domain"/>
    <property type="match status" value="1"/>
</dbReference>
<feature type="signal peptide" evidence="2">
    <location>
        <begin position="1"/>
        <end position="22"/>
    </location>
</feature>
<gene>
    <name evidence="3" type="ORF">V0U79_02665</name>
</gene>
<keyword evidence="4" id="KW-1185">Reference proteome</keyword>
<dbReference type="PROSITE" id="PS51257">
    <property type="entry name" value="PROKAR_LIPOPROTEIN"/>
    <property type="match status" value="1"/>
</dbReference>
<accession>A0ABU7LMZ6</accession>
<dbReference type="InterPro" id="IPR011659">
    <property type="entry name" value="WD40"/>
</dbReference>
<evidence type="ECO:0000256" key="1">
    <source>
        <dbReference type="SAM" id="MobiDB-lite"/>
    </source>
</evidence>
<dbReference type="Pfam" id="PF07676">
    <property type="entry name" value="PD40"/>
    <property type="match status" value="1"/>
</dbReference>